<dbReference type="CDD" id="cd06170">
    <property type="entry name" value="LuxR_C_like"/>
    <property type="match status" value="1"/>
</dbReference>
<dbReference type="PRINTS" id="PR00038">
    <property type="entry name" value="HTHLUXR"/>
</dbReference>
<dbReference type="GO" id="GO:0006355">
    <property type="term" value="P:regulation of DNA-templated transcription"/>
    <property type="evidence" value="ECO:0007669"/>
    <property type="project" value="InterPro"/>
</dbReference>
<comment type="caution">
    <text evidence="5">The sequence shown here is derived from an EMBL/GenBank/DDBJ whole genome shotgun (WGS) entry which is preliminary data.</text>
</comment>
<organism evidence="5 6">
    <name type="scientific">Aurantiacibacter luteus</name>
    <dbReference type="NCBI Taxonomy" id="1581420"/>
    <lineage>
        <taxon>Bacteria</taxon>
        <taxon>Pseudomonadati</taxon>
        <taxon>Pseudomonadota</taxon>
        <taxon>Alphaproteobacteria</taxon>
        <taxon>Sphingomonadales</taxon>
        <taxon>Erythrobacteraceae</taxon>
        <taxon>Aurantiacibacter</taxon>
    </lineage>
</organism>
<dbReference type="InterPro" id="IPR039420">
    <property type="entry name" value="WalR-like"/>
</dbReference>
<dbReference type="OrthoDB" id="9782655at2"/>
<evidence type="ECO:0000313" key="5">
    <source>
        <dbReference type="EMBL" id="KLE35841.1"/>
    </source>
</evidence>
<dbReference type="GO" id="GO:0000160">
    <property type="term" value="P:phosphorelay signal transduction system"/>
    <property type="evidence" value="ECO:0007669"/>
    <property type="project" value="InterPro"/>
</dbReference>
<gene>
    <name evidence="5" type="ORF">AAW00_05590</name>
</gene>
<dbReference type="GO" id="GO:0003677">
    <property type="term" value="F:DNA binding"/>
    <property type="evidence" value="ECO:0007669"/>
    <property type="project" value="UniProtKB-KW"/>
</dbReference>
<dbReference type="Proteomes" id="UP000053464">
    <property type="component" value="Unassembled WGS sequence"/>
</dbReference>
<evidence type="ECO:0008006" key="7">
    <source>
        <dbReference type="Google" id="ProtNLM"/>
    </source>
</evidence>
<dbReference type="SUPFAM" id="SSF52172">
    <property type="entry name" value="CheY-like"/>
    <property type="match status" value="1"/>
</dbReference>
<dbReference type="PROSITE" id="PS50043">
    <property type="entry name" value="HTH_LUXR_2"/>
    <property type="match status" value="1"/>
</dbReference>
<dbReference type="Gene3D" id="3.40.50.2300">
    <property type="match status" value="1"/>
</dbReference>
<sequence length="220" mass="24457">MYFRIRMEPNVWIYIVEGDETDKDRIVQIVAGRNAQTRWFSDAASFLSQCSALPVGIVVIDICLPDLDGLELQKQVNRDCERSHKVVMLAGDCDISDAVAAMREGAIDFLKKPIRRAELLDAIVRAEMAISEQQQAARRERQQDRVMTGLTEREIDVLKASALGQSSKQVAHALDLSTRTVEMHRSNIIRKLGVPNFASALVLYASTGTAASNITRLKTA</sequence>
<dbReference type="InterPro" id="IPR036388">
    <property type="entry name" value="WH-like_DNA-bd_sf"/>
</dbReference>
<dbReference type="Gene3D" id="1.10.10.10">
    <property type="entry name" value="Winged helix-like DNA-binding domain superfamily/Winged helix DNA-binding domain"/>
    <property type="match status" value="1"/>
</dbReference>
<feature type="domain" description="HTH luxR-type" evidence="3">
    <location>
        <begin position="140"/>
        <end position="208"/>
    </location>
</feature>
<dbReference type="InterPro" id="IPR000792">
    <property type="entry name" value="Tscrpt_reg_LuxR_C"/>
</dbReference>
<dbReference type="InterPro" id="IPR011006">
    <property type="entry name" value="CheY-like_superfamily"/>
</dbReference>
<dbReference type="STRING" id="1581420.AAW00_05590"/>
<dbReference type="SMART" id="SM00421">
    <property type="entry name" value="HTH_LUXR"/>
    <property type="match status" value="1"/>
</dbReference>
<keyword evidence="2" id="KW-0597">Phosphoprotein</keyword>
<feature type="domain" description="Response regulatory" evidence="4">
    <location>
        <begin position="12"/>
        <end position="127"/>
    </location>
</feature>
<reference evidence="5 6" key="1">
    <citation type="submission" date="2015-04" db="EMBL/GenBank/DDBJ databases">
        <title>The draft genome sequence of Erythrobacter luteus KA37.</title>
        <authorList>
            <person name="Zhuang L."/>
            <person name="Liu Y."/>
            <person name="Shao Z."/>
        </authorList>
    </citation>
    <scope>NUCLEOTIDE SEQUENCE [LARGE SCALE GENOMIC DNA]</scope>
    <source>
        <strain evidence="5 6">KA37</strain>
    </source>
</reference>
<protein>
    <recommendedName>
        <fullName evidence="7">LuxR family transcriptional regulator</fullName>
    </recommendedName>
</protein>
<evidence type="ECO:0000313" key="6">
    <source>
        <dbReference type="Proteomes" id="UP000053464"/>
    </source>
</evidence>
<name>A0A0G9MYM2_9SPHN</name>
<evidence type="ECO:0000256" key="2">
    <source>
        <dbReference type="PROSITE-ProRule" id="PRU00169"/>
    </source>
</evidence>
<evidence type="ECO:0000259" key="4">
    <source>
        <dbReference type="PROSITE" id="PS50110"/>
    </source>
</evidence>
<dbReference type="PANTHER" id="PTHR43214">
    <property type="entry name" value="TWO-COMPONENT RESPONSE REGULATOR"/>
    <property type="match status" value="1"/>
</dbReference>
<dbReference type="Pfam" id="PF00196">
    <property type="entry name" value="GerE"/>
    <property type="match status" value="1"/>
</dbReference>
<dbReference type="Pfam" id="PF00072">
    <property type="entry name" value="Response_reg"/>
    <property type="match status" value="1"/>
</dbReference>
<dbReference type="InterPro" id="IPR016032">
    <property type="entry name" value="Sig_transdc_resp-reg_C-effctor"/>
</dbReference>
<dbReference type="PATRIC" id="fig|1581420.6.peg.1126"/>
<dbReference type="SMART" id="SM00448">
    <property type="entry name" value="REC"/>
    <property type="match status" value="1"/>
</dbReference>
<keyword evidence="1" id="KW-0238">DNA-binding</keyword>
<evidence type="ECO:0000259" key="3">
    <source>
        <dbReference type="PROSITE" id="PS50043"/>
    </source>
</evidence>
<evidence type="ECO:0000256" key="1">
    <source>
        <dbReference type="ARBA" id="ARBA00023125"/>
    </source>
</evidence>
<dbReference type="PROSITE" id="PS50110">
    <property type="entry name" value="RESPONSE_REGULATORY"/>
    <property type="match status" value="1"/>
</dbReference>
<dbReference type="AlphaFoldDB" id="A0A0G9MYM2"/>
<proteinExistence type="predicted"/>
<dbReference type="InterPro" id="IPR001789">
    <property type="entry name" value="Sig_transdc_resp-reg_receiver"/>
</dbReference>
<dbReference type="SUPFAM" id="SSF46894">
    <property type="entry name" value="C-terminal effector domain of the bipartite response regulators"/>
    <property type="match status" value="1"/>
</dbReference>
<accession>A0A0G9MYM2</accession>
<dbReference type="PANTHER" id="PTHR43214:SF44">
    <property type="entry name" value="TWO-COMPONENT RESPONSE REGULATOR"/>
    <property type="match status" value="1"/>
</dbReference>
<dbReference type="EMBL" id="LBHB01000001">
    <property type="protein sequence ID" value="KLE35841.1"/>
    <property type="molecule type" value="Genomic_DNA"/>
</dbReference>
<dbReference type="PROSITE" id="PS00622">
    <property type="entry name" value="HTH_LUXR_1"/>
    <property type="match status" value="1"/>
</dbReference>
<keyword evidence="6" id="KW-1185">Reference proteome</keyword>
<feature type="modified residue" description="4-aspartylphosphate" evidence="2">
    <location>
        <position position="61"/>
    </location>
</feature>